<evidence type="ECO:0000313" key="2">
    <source>
        <dbReference type="Proteomes" id="UP000230821"/>
    </source>
</evidence>
<evidence type="ECO:0000313" key="1">
    <source>
        <dbReference type="EMBL" id="PIE35312.1"/>
    </source>
</evidence>
<organism evidence="1 2">
    <name type="scientific">candidate division KSB3 bacterium</name>
    <dbReference type="NCBI Taxonomy" id="2044937"/>
    <lineage>
        <taxon>Bacteria</taxon>
        <taxon>candidate division KSB3</taxon>
    </lineage>
</organism>
<protein>
    <submittedName>
        <fullName evidence="1">Uncharacterized protein</fullName>
    </submittedName>
</protein>
<name>A0A2G6KJU5_9BACT</name>
<dbReference type="EMBL" id="PDSK01000047">
    <property type="protein sequence ID" value="PIE35312.1"/>
    <property type="molecule type" value="Genomic_DNA"/>
</dbReference>
<dbReference type="Proteomes" id="UP000230821">
    <property type="component" value="Unassembled WGS sequence"/>
</dbReference>
<comment type="caution">
    <text evidence="1">The sequence shown here is derived from an EMBL/GenBank/DDBJ whole genome shotgun (WGS) entry which is preliminary data.</text>
</comment>
<dbReference type="AlphaFoldDB" id="A0A2G6KJU5"/>
<sequence length="76" mass="9242">MKWLLFRVFSPNTLYSDSFRKMHMFTTRIEWGIFPQWSFVREIATSEWLPIFLLTSDCLTFFVKTIFKDAHSIDIR</sequence>
<reference evidence="1 2" key="1">
    <citation type="submission" date="2017-10" db="EMBL/GenBank/DDBJ databases">
        <title>Novel microbial diversity and functional potential in the marine mammal oral microbiome.</title>
        <authorList>
            <person name="Dudek N.K."/>
            <person name="Sun C.L."/>
            <person name="Burstein D."/>
            <person name="Kantor R.S."/>
            <person name="Aliaga Goltsman D.S."/>
            <person name="Bik E.M."/>
            <person name="Thomas B.C."/>
            <person name="Banfield J.F."/>
            <person name="Relman D.A."/>
        </authorList>
    </citation>
    <scope>NUCLEOTIDE SEQUENCE [LARGE SCALE GENOMIC DNA]</scope>
    <source>
        <strain evidence="1">DOLJORAL78_47_16</strain>
    </source>
</reference>
<accession>A0A2G6KJU5</accession>
<gene>
    <name evidence="1" type="ORF">CSA56_04605</name>
</gene>
<proteinExistence type="predicted"/>